<dbReference type="Proteomes" id="UP000230766">
    <property type="component" value="Unassembled WGS sequence"/>
</dbReference>
<dbReference type="EMBL" id="PETJ01000048">
    <property type="protein sequence ID" value="PIV65014.1"/>
    <property type="molecule type" value="Genomic_DNA"/>
</dbReference>
<organism evidence="1 2">
    <name type="scientific">Candidatus Nealsonbacteria bacterium CG01_land_8_20_14_3_00_12</name>
    <dbReference type="NCBI Taxonomy" id="1974697"/>
    <lineage>
        <taxon>Bacteria</taxon>
        <taxon>Candidatus Nealsoniibacteriota</taxon>
    </lineage>
</organism>
<comment type="caution">
    <text evidence="1">The sequence shown here is derived from an EMBL/GenBank/DDBJ whole genome shotgun (WGS) entry which is preliminary data.</text>
</comment>
<gene>
    <name evidence="1" type="ORF">COS09_01780</name>
</gene>
<reference evidence="2" key="1">
    <citation type="submission" date="2017-09" db="EMBL/GenBank/DDBJ databases">
        <title>Depth-based differentiation of microbial function through sediment-hosted aquifers and enrichment of novel symbionts in the deep terrestrial subsurface.</title>
        <authorList>
            <person name="Probst A.J."/>
            <person name="Ladd B."/>
            <person name="Jarett J.K."/>
            <person name="Geller-Mcgrath D.E."/>
            <person name="Sieber C.M.K."/>
            <person name="Emerson J.B."/>
            <person name="Anantharaman K."/>
            <person name="Thomas B.C."/>
            <person name="Malmstrom R."/>
            <person name="Stieglmeier M."/>
            <person name="Klingl A."/>
            <person name="Woyke T."/>
            <person name="Ryan C.M."/>
            <person name="Banfield J.F."/>
        </authorList>
    </citation>
    <scope>NUCLEOTIDE SEQUENCE [LARGE SCALE GENOMIC DNA]</scope>
</reference>
<proteinExistence type="predicted"/>
<evidence type="ECO:0000313" key="2">
    <source>
        <dbReference type="Proteomes" id="UP000230766"/>
    </source>
</evidence>
<name>A0A2M7EBG1_9BACT</name>
<dbReference type="AlphaFoldDB" id="A0A2M7EBG1"/>
<evidence type="ECO:0000313" key="1">
    <source>
        <dbReference type="EMBL" id="PIV65014.1"/>
    </source>
</evidence>
<accession>A0A2M7EBG1</accession>
<sequence length="479" mass="55735">MNSISGTLPTWFIQDLFRKFLKERRRRQKMEAIQHELDELIEKFGGYFLRKRDEFPDRAPSFRPFCFGLADEWLESLSKLFLAIPKRLAAPQIFEVERKYQSQHRSFIFGAAEKIRQKKAYHFFIDALKAIERRFDLPFPLYVQELKEARPTLASFLLTELLLLWALMEKEGKLLVCVRDGHQRKHILLPENPEDRMTFILQVGQQILTFLPFITPQHLDLVPERFGPIHNVDRESIRVPVLLNQSIPEILEDAYFHQRYVLHPVGAAVQLRDAYDIEGMLVKVVEGKVIARISTARGETIAMIDLETGQGVDFIMAHEGPVAEVKNALALFVATVYHDLVVGIETPARRKRKYTVDQQRMAMAFPEKEPTFIYIPRKIRVGGEIREVSPRIPMTIRRPPRVHPVRGYLKKGWLSEHHRDELEEFERATGLKILERIPSGKTFIRPHFSPRCDEEGGVIVQYPLFVKRRLEAEMLGGRA</sequence>
<protein>
    <submittedName>
        <fullName evidence="1">Uncharacterized protein</fullName>
    </submittedName>
</protein>